<dbReference type="EMBL" id="JASNQZ010000004">
    <property type="protein sequence ID" value="KAL0958052.1"/>
    <property type="molecule type" value="Genomic_DNA"/>
</dbReference>
<dbReference type="Gene3D" id="1.20.1280.50">
    <property type="match status" value="1"/>
</dbReference>
<evidence type="ECO:0000313" key="2">
    <source>
        <dbReference type="Proteomes" id="UP001556367"/>
    </source>
</evidence>
<evidence type="ECO:0000313" key="1">
    <source>
        <dbReference type="EMBL" id="KAL0958052.1"/>
    </source>
</evidence>
<name>A0ABR3JRS7_9AGAR</name>
<accession>A0ABR3JRS7</accession>
<organism evidence="1 2">
    <name type="scientific">Hohenbuehelia grisea</name>
    <dbReference type="NCBI Taxonomy" id="104357"/>
    <lineage>
        <taxon>Eukaryota</taxon>
        <taxon>Fungi</taxon>
        <taxon>Dikarya</taxon>
        <taxon>Basidiomycota</taxon>
        <taxon>Agaricomycotina</taxon>
        <taxon>Agaricomycetes</taxon>
        <taxon>Agaricomycetidae</taxon>
        <taxon>Agaricales</taxon>
        <taxon>Pleurotineae</taxon>
        <taxon>Pleurotaceae</taxon>
        <taxon>Hohenbuehelia</taxon>
    </lineage>
</organism>
<evidence type="ECO:0008006" key="3">
    <source>
        <dbReference type="Google" id="ProtNLM"/>
    </source>
</evidence>
<keyword evidence="2" id="KW-1185">Reference proteome</keyword>
<sequence>MYTQTRELTSFFSVMPQIQQNTAAATATIRSLPGEILSEIFMHAVGCPKVFDVKCFPWTLGHVSSSWRSITLSTPQLWRYIHIRRTCLGPYARPVWMEILQEWIKRSGECLLSVVIEDDYGGDFPREAIELITAHSRRWVTASIEAYLAHRGDLEVIRGNIPALQEIQIHMDEMMEENFKRHTTITNCFQIAPRLRVVYTNYALYHFLPMPTDNLVDLATNIRSNLEIYELLRPCADRLVRVNLHNRTPFAWTNEMPPANAPRLLLSAIESIQLQTDGKVLDMLTVPQLKSLSIDAFIRVPETGLFPVSIGPSINSLISRSKCPLISLSIGSSKMSSAELISALAALPLLESLSLSDPHGLDSTFFIPITYAPGTTLLLPRLESFRFGWGQLENHVNFSPDLTLNFLESRLHPDNTDNQIQPLRKAHLILPRKSIPMSSPQNTRFEALTADYKVTIIWSPCRYQ</sequence>
<proteinExistence type="predicted"/>
<dbReference type="Proteomes" id="UP001556367">
    <property type="component" value="Unassembled WGS sequence"/>
</dbReference>
<comment type="caution">
    <text evidence="1">The sequence shown here is derived from an EMBL/GenBank/DDBJ whole genome shotgun (WGS) entry which is preliminary data.</text>
</comment>
<reference evidence="2" key="1">
    <citation type="submission" date="2024-06" db="EMBL/GenBank/DDBJ databases">
        <title>Multi-omics analyses provide insights into the biosynthesis of the anticancer antibiotic pleurotin in Hohenbuehelia grisea.</title>
        <authorList>
            <person name="Weaver J.A."/>
            <person name="Alberti F."/>
        </authorList>
    </citation>
    <scope>NUCLEOTIDE SEQUENCE [LARGE SCALE GENOMIC DNA]</scope>
    <source>
        <strain evidence="2">T-177</strain>
    </source>
</reference>
<protein>
    <recommendedName>
        <fullName evidence="3">F-box domain-containing protein</fullName>
    </recommendedName>
</protein>
<gene>
    <name evidence="1" type="ORF">HGRIS_000229</name>
</gene>